<evidence type="ECO:0000313" key="2">
    <source>
        <dbReference type="Proteomes" id="UP000285456"/>
    </source>
</evidence>
<comment type="caution">
    <text evidence="1">The sequence shown here is derived from an EMBL/GenBank/DDBJ whole genome shotgun (WGS) entry which is preliminary data.</text>
</comment>
<evidence type="ECO:0000313" key="1">
    <source>
        <dbReference type="EMBL" id="RHW29226.1"/>
    </source>
</evidence>
<gene>
    <name evidence="1" type="ORF">D1B32_23315</name>
</gene>
<dbReference type="Proteomes" id="UP000285456">
    <property type="component" value="Unassembled WGS sequence"/>
</dbReference>
<name>A0A417Y9M1_9BACI</name>
<keyword evidence="2" id="KW-1185">Reference proteome</keyword>
<dbReference type="InterPro" id="IPR025683">
    <property type="entry name" value="Protein_beta"/>
</dbReference>
<dbReference type="EMBL" id="QWEH01000036">
    <property type="protein sequence ID" value="RHW29226.1"/>
    <property type="molecule type" value="Genomic_DNA"/>
</dbReference>
<proteinExistence type="predicted"/>
<reference evidence="1 2" key="1">
    <citation type="journal article" date="2007" name="Int. J. Syst. Evol. Microbiol.">
        <title>Oceanobacillus profundus sp. nov., isolated from a deep-sea sediment core.</title>
        <authorList>
            <person name="Kim Y.G."/>
            <person name="Choi D.H."/>
            <person name="Hyun S."/>
            <person name="Cho B.C."/>
        </authorList>
    </citation>
    <scope>NUCLEOTIDE SEQUENCE [LARGE SCALE GENOMIC DNA]</scope>
    <source>
        <strain evidence="1 2">DSM 18246</strain>
    </source>
</reference>
<accession>A0A417Y9M1</accession>
<organism evidence="1 2">
    <name type="scientific">Oceanobacillus profundus</name>
    <dbReference type="NCBI Taxonomy" id="372463"/>
    <lineage>
        <taxon>Bacteria</taxon>
        <taxon>Bacillati</taxon>
        <taxon>Bacillota</taxon>
        <taxon>Bacilli</taxon>
        <taxon>Bacillales</taxon>
        <taxon>Bacillaceae</taxon>
        <taxon>Oceanobacillus</taxon>
    </lineage>
</organism>
<dbReference type="Pfam" id="PF14350">
    <property type="entry name" value="Beta_protein"/>
    <property type="match status" value="1"/>
</dbReference>
<protein>
    <submittedName>
        <fullName evidence="1">Uncharacterized protein</fullName>
    </submittedName>
</protein>
<dbReference type="AlphaFoldDB" id="A0A417Y9M1"/>
<sequence length="101" mass="11533">MIFGDYTSVSPVIATGGRAIVQLKYTLEDEYWFVRNGLRRGNYDFVAVCKQIANLETFNERYCWGDSYIKTVVDENTNKGNPSVWTSIGVNRHIVVCLEES</sequence>